<dbReference type="AlphaFoldDB" id="A0A3M0KIC6"/>
<protein>
    <submittedName>
        <fullName evidence="2">Uncharacterized protein</fullName>
    </submittedName>
</protein>
<keyword evidence="1" id="KW-0175">Coiled coil</keyword>
<dbReference type="STRING" id="333673.A0A3M0KIC6"/>
<evidence type="ECO:0000313" key="2">
    <source>
        <dbReference type="EMBL" id="RMC11014.1"/>
    </source>
</evidence>
<keyword evidence="3" id="KW-1185">Reference proteome</keyword>
<organism evidence="2 3">
    <name type="scientific">Hirundo rustica rustica</name>
    <dbReference type="NCBI Taxonomy" id="333673"/>
    <lineage>
        <taxon>Eukaryota</taxon>
        <taxon>Metazoa</taxon>
        <taxon>Chordata</taxon>
        <taxon>Craniata</taxon>
        <taxon>Vertebrata</taxon>
        <taxon>Euteleostomi</taxon>
        <taxon>Archelosauria</taxon>
        <taxon>Archosauria</taxon>
        <taxon>Dinosauria</taxon>
        <taxon>Saurischia</taxon>
        <taxon>Theropoda</taxon>
        <taxon>Coelurosauria</taxon>
        <taxon>Aves</taxon>
        <taxon>Neognathae</taxon>
        <taxon>Neoaves</taxon>
        <taxon>Telluraves</taxon>
        <taxon>Australaves</taxon>
        <taxon>Passeriformes</taxon>
        <taxon>Sylvioidea</taxon>
        <taxon>Hirundinidae</taxon>
        <taxon>Hirundo</taxon>
    </lineage>
</organism>
<feature type="coiled-coil region" evidence="1">
    <location>
        <begin position="199"/>
        <end position="233"/>
    </location>
</feature>
<dbReference type="OrthoDB" id="2914378at2759"/>
<evidence type="ECO:0000313" key="3">
    <source>
        <dbReference type="Proteomes" id="UP000269221"/>
    </source>
</evidence>
<sequence length="299" mass="35002">MRAQTDQGEYDLEQLREVLNKNLENKIDVDTQEEPCVEAKMNLEHSLEEPQSQCGILKDKLPHMSNVKIKLKGEIHCMKDEHFHEQEDLDFKINELQLTKEDYYCVFEKLKLELQAARQHYETAAKEHKLEEKVENLSSNQLEIEELKCKMDSLQEDNNTVINSINQKEFTVGELEEIIALTNQNRDILNDVKCLGEERETLQKTCVQEQVKIQELQREVDVANQYSNDLKEKARALIRQNGTPQLQEPRRLSALLRDFLECSLELDEEQRWSAQELLQAYNIMLIYYAAISVGYMVPT</sequence>
<gene>
    <name evidence="2" type="ORF">DUI87_12206</name>
</gene>
<proteinExistence type="predicted"/>
<name>A0A3M0KIC6_HIRRU</name>
<accession>A0A3M0KIC6</accession>
<evidence type="ECO:0000256" key="1">
    <source>
        <dbReference type="SAM" id="Coils"/>
    </source>
</evidence>
<reference evidence="2 3" key="1">
    <citation type="submission" date="2018-07" db="EMBL/GenBank/DDBJ databases">
        <title>A high quality draft genome assembly of the barn swallow (H. rustica rustica).</title>
        <authorList>
            <person name="Formenti G."/>
            <person name="Chiara M."/>
            <person name="Poveda L."/>
            <person name="Francoijs K.-J."/>
            <person name="Bonisoli-Alquati A."/>
            <person name="Canova L."/>
            <person name="Gianfranceschi L."/>
            <person name="Horner D.S."/>
            <person name="Saino N."/>
        </authorList>
    </citation>
    <scope>NUCLEOTIDE SEQUENCE [LARGE SCALE GENOMIC DNA]</scope>
    <source>
        <strain evidence="2">Chelidonia</strain>
        <tissue evidence="2">Blood</tissue>
    </source>
</reference>
<dbReference type="Gene3D" id="1.10.510.10">
    <property type="entry name" value="Transferase(Phosphotransferase) domain 1"/>
    <property type="match status" value="1"/>
</dbReference>
<comment type="caution">
    <text evidence="2">The sequence shown here is derived from an EMBL/GenBank/DDBJ whole genome shotgun (WGS) entry which is preliminary data.</text>
</comment>
<dbReference type="Proteomes" id="UP000269221">
    <property type="component" value="Unassembled WGS sequence"/>
</dbReference>
<feature type="coiled-coil region" evidence="1">
    <location>
        <begin position="107"/>
        <end position="164"/>
    </location>
</feature>
<dbReference type="EMBL" id="QRBI01000110">
    <property type="protein sequence ID" value="RMC11014.1"/>
    <property type="molecule type" value="Genomic_DNA"/>
</dbReference>